<evidence type="ECO:0000256" key="3">
    <source>
        <dbReference type="ARBA" id="ARBA00038145"/>
    </source>
</evidence>
<dbReference type="GO" id="GO:0005737">
    <property type="term" value="C:cytoplasm"/>
    <property type="evidence" value="ECO:0007669"/>
    <property type="project" value="UniProtKB-SubCell"/>
</dbReference>
<dbReference type="InterPro" id="IPR001680">
    <property type="entry name" value="WD40_rpt"/>
</dbReference>
<dbReference type="GO" id="GO:0071013">
    <property type="term" value="C:catalytic step 2 spliceosome"/>
    <property type="evidence" value="ECO:0007669"/>
    <property type="project" value="TreeGrafter"/>
</dbReference>
<name>A0AAD3CY98_9STRA</name>
<dbReference type="Proteomes" id="UP001054902">
    <property type="component" value="Unassembled WGS sequence"/>
</dbReference>
<dbReference type="CDD" id="cd00200">
    <property type="entry name" value="WD40"/>
    <property type="match status" value="1"/>
</dbReference>
<dbReference type="EMBL" id="BLLK01000047">
    <property type="protein sequence ID" value="GFH54253.1"/>
    <property type="molecule type" value="Genomic_DNA"/>
</dbReference>
<evidence type="ECO:0000313" key="5">
    <source>
        <dbReference type="EMBL" id="GFH54253.1"/>
    </source>
</evidence>
<keyword evidence="5" id="KW-0418">Kinase</keyword>
<dbReference type="SMART" id="SM00320">
    <property type="entry name" value="WD40"/>
    <property type="match status" value="6"/>
</dbReference>
<dbReference type="GO" id="GO:0000398">
    <property type="term" value="P:mRNA splicing, via spliceosome"/>
    <property type="evidence" value="ECO:0007669"/>
    <property type="project" value="TreeGrafter"/>
</dbReference>
<evidence type="ECO:0000256" key="2">
    <source>
        <dbReference type="ARBA" id="ARBA00022490"/>
    </source>
</evidence>
<evidence type="ECO:0000256" key="4">
    <source>
        <dbReference type="PROSITE-ProRule" id="PRU00221"/>
    </source>
</evidence>
<feature type="repeat" description="WD" evidence="4">
    <location>
        <begin position="27"/>
        <end position="59"/>
    </location>
</feature>
<keyword evidence="6" id="KW-1185">Reference proteome</keyword>
<sequence>MEATGKVFECSNIECGRNLPSVASARLVGHEGPIRTVKFTADGKYCLTAGHDRTVRLFNPMRRDPAHSASFNHEMANLSNKREISSLPHALPIQSYEDGHNYPVSAIDIDYSSTTLVSASDKNVIVTDVITRKMKRRFQGHTGRVNSVSCSKDGSVVISASYDGSVRIWDGRSFSSTPIQVLSDAKDSVSCVKIIDDDVSGSKEIVTASIDGKMRTYDLRRGVMSEDDLGEQMSLTNIAFTSDARCSVISCLNGAIHITERSSGSLLNTMYGGHKAGRYSLNCDVSPDDNSIISGSEDGSIVIYDFMSKRVVQRLIGHDRATCSVACHPSLDHSSVILSGSYDGEAIVWSNGSYELLD</sequence>
<proteinExistence type="inferred from homology"/>
<dbReference type="GO" id="GO:0016301">
    <property type="term" value="F:kinase activity"/>
    <property type="evidence" value="ECO:0007669"/>
    <property type="project" value="UniProtKB-KW"/>
</dbReference>
<organism evidence="5 6">
    <name type="scientific">Chaetoceros tenuissimus</name>
    <dbReference type="NCBI Taxonomy" id="426638"/>
    <lineage>
        <taxon>Eukaryota</taxon>
        <taxon>Sar</taxon>
        <taxon>Stramenopiles</taxon>
        <taxon>Ochrophyta</taxon>
        <taxon>Bacillariophyta</taxon>
        <taxon>Coscinodiscophyceae</taxon>
        <taxon>Chaetocerotophycidae</taxon>
        <taxon>Chaetocerotales</taxon>
        <taxon>Chaetocerotaceae</taxon>
        <taxon>Chaetoceros</taxon>
    </lineage>
</organism>
<dbReference type="PANTHER" id="PTHR22842:SF3">
    <property type="entry name" value="WD REPEAT DOMAIN-CONTAINING PROTEIN 83"/>
    <property type="match status" value="1"/>
</dbReference>
<accession>A0AAD3CY98</accession>
<comment type="caution">
    <text evidence="5">The sequence shown here is derived from an EMBL/GenBank/DDBJ whole genome shotgun (WGS) entry which is preliminary data.</text>
</comment>
<dbReference type="InterPro" id="IPR015943">
    <property type="entry name" value="WD40/YVTN_repeat-like_dom_sf"/>
</dbReference>
<dbReference type="SUPFAM" id="SSF50978">
    <property type="entry name" value="WD40 repeat-like"/>
    <property type="match status" value="1"/>
</dbReference>
<feature type="repeat" description="WD" evidence="4">
    <location>
        <begin position="138"/>
        <end position="170"/>
    </location>
</feature>
<dbReference type="Pfam" id="PF00400">
    <property type="entry name" value="WD40"/>
    <property type="match status" value="5"/>
</dbReference>
<protein>
    <submittedName>
        <fullName evidence="5">Mitogen-activated protein kinase organizer 1</fullName>
    </submittedName>
</protein>
<keyword evidence="4" id="KW-0853">WD repeat</keyword>
<dbReference type="PROSITE" id="PS50082">
    <property type="entry name" value="WD_REPEATS_2"/>
    <property type="match status" value="3"/>
</dbReference>
<dbReference type="PROSITE" id="PS50294">
    <property type="entry name" value="WD_REPEATS_REGION"/>
    <property type="match status" value="2"/>
</dbReference>
<dbReference type="InterPro" id="IPR036322">
    <property type="entry name" value="WD40_repeat_dom_sf"/>
</dbReference>
<comment type="similarity">
    <text evidence="3">Belongs to the WD repeat MORG1 family.</text>
</comment>
<gene>
    <name evidence="5" type="ORF">CTEN210_10729</name>
</gene>
<feature type="repeat" description="WD" evidence="4">
    <location>
        <begin position="286"/>
        <end position="314"/>
    </location>
</feature>
<dbReference type="AlphaFoldDB" id="A0AAD3CY98"/>
<keyword evidence="2" id="KW-0963">Cytoplasm</keyword>
<evidence type="ECO:0000256" key="1">
    <source>
        <dbReference type="ARBA" id="ARBA00004496"/>
    </source>
</evidence>
<evidence type="ECO:0000313" key="6">
    <source>
        <dbReference type="Proteomes" id="UP001054902"/>
    </source>
</evidence>
<dbReference type="InterPro" id="IPR051980">
    <property type="entry name" value="WD_repeat_MORG1"/>
</dbReference>
<comment type="subcellular location">
    <subcellularLocation>
        <location evidence="1">Cytoplasm</location>
    </subcellularLocation>
</comment>
<keyword evidence="5" id="KW-0808">Transferase</keyword>
<dbReference type="PANTHER" id="PTHR22842">
    <property type="entry name" value="WD40 REPEAT PROTEIN"/>
    <property type="match status" value="1"/>
</dbReference>
<reference evidence="5 6" key="1">
    <citation type="journal article" date="2021" name="Sci. Rep.">
        <title>The genome of the diatom Chaetoceros tenuissimus carries an ancient integrated fragment of an extant virus.</title>
        <authorList>
            <person name="Hongo Y."/>
            <person name="Kimura K."/>
            <person name="Takaki Y."/>
            <person name="Yoshida Y."/>
            <person name="Baba S."/>
            <person name="Kobayashi G."/>
            <person name="Nagasaki K."/>
            <person name="Hano T."/>
            <person name="Tomaru Y."/>
        </authorList>
    </citation>
    <scope>NUCLEOTIDE SEQUENCE [LARGE SCALE GENOMIC DNA]</scope>
    <source>
        <strain evidence="5 6">NIES-3715</strain>
    </source>
</reference>
<dbReference type="Gene3D" id="2.130.10.10">
    <property type="entry name" value="YVTN repeat-like/Quinoprotein amine dehydrogenase"/>
    <property type="match status" value="2"/>
</dbReference>